<reference evidence="8" key="1">
    <citation type="submission" date="2021-04" db="EMBL/GenBank/DDBJ databases">
        <title>Microbacterium tenobrionis sp. nov. and Microbacterium allomyrinae sp. nov., isolated from larvae of Tenobrio molitor and Allomyrina dichotoma, respectively.</title>
        <authorList>
            <person name="Lee S.D."/>
        </authorList>
    </citation>
    <scope>NUCLEOTIDE SEQUENCE</scope>
    <source>
        <strain evidence="8">YMB-B2</strain>
    </source>
</reference>
<dbReference type="Proteomes" id="UP001139289">
    <property type="component" value="Unassembled WGS sequence"/>
</dbReference>
<feature type="domain" description="Helix-hairpin-helix DNA-binding motif class 1" evidence="7">
    <location>
        <begin position="107"/>
        <end position="126"/>
    </location>
</feature>
<comment type="caution">
    <text evidence="8">The sequence shown here is derived from an EMBL/GenBank/DDBJ whole genome shotgun (WGS) entry which is preliminary data.</text>
</comment>
<dbReference type="NCBIfam" id="TIGR00084">
    <property type="entry name" value="ruvA"/>
    <property type="match status" value="1"/>
</dbReference>
<dbReference type="GO" id="GO:0009378">
    <property type="term" value="F:four-way junction helicase activity"/>
    <property type="evidence" value="ECO:0007669"/>
    <property type="project" value="InterPro"/>
</dbReference>
<dbReference type="GO" id="GO:0009379">
    <property type="term" value="C:Holliday junction helicase complex"/>
    <property type="evidence" value="ECO:0007669"/>
    <property type="project" value="InterPro"/>
</dbReference>
<keyword evidence="9" id="KW-1185">Reference proteome</keyword>
<name>A0A9X1LNP7_9MICO</name>
<dbReference type="SMART" id="SM00278">
    <property type="entry name" value="HhH1"/>
    <property type="match status" value="2"/>
</dbReference>
<sequence>MISSLRGTVLSTGADHVIVEVGGVGFFVFVPGDVAHTARAGSELRLHTSLIVREDALTLFGFTERAELDVFTQLLSVTGVGPKSALGVLGHLTVDQIAAAVADDDDAPFRRVSGIGPKTAKLIVVQLAGKLQPPTATPTGRSGPAADAVIAQVTAALVGLGWSEKVATDAAAETADAASNADRASVPALLRQTLAALGPAKTGGARG</sequence>
<keyword evidence="1 6" id="KW-0963">Cytoplasm</keyword>
<dbReference type="GO" id="GO:0048476">
    <property type="term" value="C:Holliday junction resolvase complex"/>
    <property type="evidence" value="ECO:0007669"/>
    <property type="project" value="UniProtKB-UniRule"/>
</dbReference>
<dbReference type="GO" id="GO:0006281">
    <property type="term" value="P:DNA repair"/>
    <property type="evidence" value="ECO:0007669"/>
    <property type="project" value="UniProtKB-UniRule"/>
</dbReference>
<evidence type="ECO:0000256" key="1">
    <source>
        <dbReference type="ARBA" id="ARBA00022490"/>
    </source>
</evidence>
<organism evidence="8 9">
    <name type="scientific">Microbacterium tenebrionis</name>
    <dbReference type="NCBI Taxonomy" id="2830665"/>
    <lineage>
        <taxon>Bacteria</taxon>
        <taxon>Bacillati</taxon>
        <taxon>Actinomycetota</taxon>
        <taxon>Actinomycetes</taxon>
        <taxon>Micrococcales</taxon>
        <taxon>Microbacteriaceae</taxon>
        <taxon>Microbacterium</taxon>
    </lineage>
</organism>
<dbReference type="InterPro" id="IPR036267">
    <property type="entry name" value="RuvA_C_sf"/>
</dbReference>
<dbReference type="Gene3D" id="1.10.8.10">
    <property type="entry name" value="DNA helicase RuvA subunit, C-terminal domain"/>
    <property type="match status" value="1"/>
</dbReference>
<evidence type="ECO:0000256" key="6">
    <source>
        <dbReference type="HAMAP-Rule" id="MF_00031"/>
    </source>
</evidence>
<dbReference type="Pfam" id="PF14520">
    <property type="entry name" value="HHH_5"/>
    <property type="match status" value="1"/>
</dbReference>
<dbReference type="SUPFAM" id="SSF46929">
    <property type="entry name" value="DNA helicase RuvA subunit, C-terminal domain"/>
    <property type="match status" value="1"/>
</dbReference>
<comment type="subunit">
    <text evidence="6">Homotetramer. Forms an RuvA(8)-RuvB(12)-Holliday junction (HJ) complex. HJ DNA is sandwiched between 2 RuvA tetramers; dsDNA enters through RuvA and exits via RuvB. An RuvB hexamer assembles on each DNA strand where it exits the tetramer. Each RuvB hexamer is contacted by two RuvA subunits (via domain III) on 2 adjacent RuvB subunits; this complex drives branch migration. In the full resolvosome a probable DNA-RuvA(4)-RuvB(12)-RuvC(2) complex forms which resolves the HJ.</text>
</comment>
<feature type="region of interest" description="Domain III" evidence="6">
    <location>
        <begin position="146"/>
        <end position="207"/>
    </location>
</feature>
<protein>
    <recommendedName>
        <fullName evidence="6">Holliday junction branch migration complex subunit RuvA</fullName>
    </recommendedName>
</protein>
<dbReference type="RefSeq" id="WP_227530170.1">
    <property type="nucleotide sequence ID" value="NZ_JAGTTM010000002.1"/>
</dbReference>
<evidence type="ECO:0000256" key="2">
    <source>
        <dbReference type="ARBA" id="ARBA00022763"/>
    </source>
</evidence>
<evidence type="ECO:0000313" key="8">
    <source>
        <dbReference type="EMBL" id="MCC2028958.1"/>
    </source>
</evidence>
<dbReference type="GO" id="GO:0005737">
    <property type="term" value="C:cytoplasm"/>
    <property type="evidence" value="ECO:0007669"/>
    <property type="project" value="UniProtKB-SubCell"/>
</dbReference>
<gene>
    <name evidence="6 8" type="primary">ruvA</name>
    <name evidence="8" type="ORF">KEC56_05430</name>
</gene>
<dbReference type="Pfam" id="PF07499">
    <property type="entry name" value="RuvA_C"/>
    <property type="match status" value="1"/>
</dbReference>
<evidence type="ECO:0000256" key="4">
    <source>
        <dbReference type="ARBA" id="ARBA00023172"/>
    </source>
</evidence>
<dbReference type="GO" id="GO:0000400">
    <property type="term" value="F:four-way junction DNA binding"/>
    <property type="evidence" value="ECO:0007669"/>
    <property type="project" value="UniProtKB-UniRule"/>
</dbReference>
<dbReference type="InterPro" id="IPR003583">
    <property type="entry name" value="Hlx-hairpin-Hlx_DNA-bd_motif"/>
</dbReference>
<dbReference type="EMBL" id="JAGTTM010000002">
    <property type="protein sequence ID" value="MCC2028958.1"/>
    <property type="molecule type" value="Genomic_DNA"/>
</dbReference>
<feature type="domain" description="Helix-hairpin-helix DNA-binding motif class 1" evidence="7">
    <location>
        <begin position="72"/>
        <end position="91"/>
    </location>
</feature>
<dbReference type="InterPro" id="IPR013849">
    <property type="entry name" value="DNA_helicase_Holl-junc_RuvA_I"/>
</dbReference>
<keyword evidence="4 6" id="KW-0233">DNA recombination</keyword>
<dbReference type="InterPro" id="IPR011114">
    <property type="entry name" value="RuvA_C"/>
</dbReference>
<dbReference type="InterPro" id="IPR012340">
    <property type="entry name" value="NA-bd_OB-fold"/>
</dbReference>
<dbReference type="GO" id="GO:0005524">
    <property type="term" value="F:ATP binding"/>
    <property type="evidence" value="ECO:0007669"/>
    <property type="project" value="InterPro"/>
</dbReference>
<dbReference type="Pfam" id="PF01330">
    <property type="entry name" value="RuvA_N"/>
    <property type="match status" value="1"/>
</dbReference>
<keyword evidence="5 6" id="KW-0234">DNA repair</keyword>
<dbReference type="SUPFAM" id="SSF50249">
    <property type="entry name" value="Nucleic acid-binding proteins"/>
    <property type="match status" value="1"/>
</dbReference>
<proteinExistence type="inferred from homology"/>
<dbReference type="Gene3D" id="2.40.50.140">
    <property type="entry name" value="Nucleic acid-binding proteins"/>
    <property type="match status" value="1"/>
</dbReference>
<comment type="domain">
    <text evidence="6">Has three domains with a flexible linker between the domains II and III and assumes an 'L' shape. Domain III is highly mobile and contacts RuvB.</text>
</comment>
<accession>A0A9X1LNP7</accession>
<comment type="subcellular location">
    <subcellularLocation>
        <location evidence="6">Cytoplasm</location>
    </subcellularLocation>
</comment>
<dbReference type="AlphaFoldDB" id="A0A9X1LNP7"/>
<dbReference type="InterPro" id="IPR010994">
    <property type="entry name" value="RuvA_2-like"/>
</dbReference>
<dbReference type="Gene3D" id="1.10.150.20">
    <property type="entry name" value="5' to 3' exonuclease, C-terminal subdomain"/>
    <property type="match status" value="1"/>
</dbReference>
<evidence type="ECO:0000313" key="9">
    <source>
        <dbReference type="Proteomes" id="UP001139289"/>
    </source>
</evidence>
<dbReference type="SUPFAM" id="SSF47781">
    <property type="entry name" value="RuvA domain 2-like"/>
    <property type="match status" value="1"/>
</dbReference>
<comment type="similarity">
    <text evidence="6">Belongs to the RuvA family.</text>
</comment>
<comment type="function">
    <text evidence="6">The RuvA-RuvB-RuvC complex processes Holliday junction (HJ) DNA during genetic recombination and DNA repair, while the RuvA-RuvB complex plays an important role in the rescue of blocked DNA replication forks via replication fork reversal (RFR). RuvA specifically binds to HJ cruciform DNA, conferring on it an open structure. The RuvB hexamer acts as an ATP-dependent pump, pulling dsDNA into and through the RuvAB complex. HJ branch migration allows RuvC to scan DNA until it finds its consensus sequence, where it cleaves and resolves the cruciform DNA.</text>
</comment>
<comment type="caution">
    <text evidence="6">Lacks conserved residue(s) required for the propagation of feature annotation.</text>
</comment>
<dbReference type="InterPro" id="IPR000085">
    <property type="entry name" value="RuvA"/>
</dbReference>
<dbReference type="HAMAP" id="MF_00031">
    <property type="entry name" value="DNA_HJ_migration_RuvA"/>
    <property type="match status" value="1"/>
</dbReference>
<evidence type="ECO:0000259" key="7">
    <source>
        <dbReference type="SMART" id="SM00278"/>
    </source>
</evidence>
<keyword evidence="2 6" id="KW-0227">DNA damage</keyword>
<dbReference type="GO" id="GO:0006310">
    <property type="term" value="P:DNA recombination"/>
    <property type="evidence" value="ECO:0007669"/>
    <property type="project" value="UniProtKB-UniRule"/>
</dbReference>
<evidence type="ECO:0000256" key="5">
    <source>
        <dbReference type="ARBA" id="ARBA00023204"/>
    </source>
</evidence>
<evidence type="ECO:0000256" key="3">
    <source>
        <dbReference type="ARBA" id="ARBA00023125"/>
    </source>
</evidence>
<keyword evidence="3 6" id="KW-0238">DNA-binding</keyword>